<dbReference type="AlphaFoldDB" id="A0A1Y5Q9R1"/>
<sequence length="363" mass="40207">MLVLRPMNLWNKLAALFLPTRRLVNDDQGRVLQGGPLGGQQWVVSRGECQYRREDLQALPVRKRVQAARLAAVRHKPSPSALACMAWTGGVVHFWFWEAQHESAAEARQRWIPESLLLPPPASDGVRLLKLARGYEAQFWQKGMLAGSQWWEQVPAGEAWLRFVRSTGLDPAALQQVPDPVHLPWSDQPWGETDWAQRLAGLLDEKTVWLLLFAALAAGLGWQLCSLLRWQVAGEQLTTRVERMRVEVAPLLAAREQAEQARGELERLQALRTPDDDYVLMANVAAHLPEGSTLAAWRREAGKLQAIVRSSEADPRAFVVAFEGDQRLADVAVTPLLGGNMQLAFELPAATGAAAAGEGADHE</sequence>
<proteinExistence type="predicted"/>
<gene>
    <name evidence="1" type="ORF">STPYR_11997</name>
</gene>
<reference evidence="1" key="1">
    <citation type="submission" date="2016-03" db="EMBL/GenBank/DDBJ databases">
        <authorList>
            <person name="Ploux O."/>
        </authorList>
    </citation>
    <scope>NUCLEOTIDE SEQUENCE</scope>
    <source>
        <strain evidence="1">UC10</strain>
    </source>
</reference>
<organism evidence="1">
    <name type="scientific">uncultured Stenotrophomonas sp</name>
    <dbReference type="NCBI Taxonomy" id="165438"/>
    <lineage>
        <taxon>Bacteria</taxon>
        <taxon>Pseudomonadati</taxon>
        <taxon>Pseudomonadota</taxon>
        <taxon>Gammaproteobacteria</taxon>
        <taxon>Lysobacterales</taxon>
        <taxon>Lysobacteraceae</taxon>
        <taxon>Stenotrophomonas</taxon>
        <taxon>environmental samples</taxon>
    </lineage>
</organism>
<dbReference type="EMBL" id="FLTS01000001">
    <property type="protein sequence ID" value="SBV37067.1"/>
    <property type="molecule type" value="Genomic_DNA"/>
</dbReference>
<evidence type="ECO:0000313" key="1">
    <source>
        <dbReference type="EMBL" id="SBV37067.1"/>
    </source>
</evidence>
<name>A0A1Y5Q9R1_9GAMM</name>
<accession>A0A1Y5Q9R1</accession>
<protein>
    <submittedName>
        <fullName evidence="1">Uncharacterized protein</fullName>
    </submittedName>
</protein>